<comment type="caution">
    <text evidence="2">The sequence shown here is derived from an EMBL/GenBank/DDBJ whole genome shotgun (WGS) entry which is preliminary data.</text>
</comment>
<dbReference type="EMBL" id="JAPWTK010000118">
    <property type="protein sequence ID" value="KAJ8949423.1"/>
    <property type="molecule type" value="Genomic_DNA"/>
</dbReference>
<sequence length="263" mass="30943">QQDDVHDGNYYHFDSEDEILLISFVRRNELKWTTDTNEACQQLPFLENVGPNIETPLYFFLHLFSEHLLNTLVFQTNLYAVQKNHKNNSSTTNDEIKCFLGINLLMGVKKLPSYRDFWSSNFALRDQFISSCMSRDRFGWLLTHLHLNDNSVEPKKDDANYDKLYKRNLGARVIKDLTRDLVGKCYEVYFDNYFNSVQLQRFAQGENLCVWNSSKDREGVPADLKTTNKKMKRGDSCWKINEDGVLALQWMDKKPILFFEQFS</sequence>
<feature type="non-terminal residue" evidence="2">
    <location>
        <position position="1"/>
    </location>
</feature>
<proteinExistence type="predicted"/>
<dbReference type="InterPro" id="IPR029526">
    <property type="entry name" value="PGBD"/>
</dbReference>
<keyword evidence="3" id="KW-1185">Reference proteome</keyword>
<reference evidence="2" key="1">
    <citation type="journal article" date="2023" name="Insect Mol. Biol.">
        <title>Genome sequencing provides insights into the evolution of gene families encoding plant cell wall-degrading enzymes in longhorned beetles.</title>
        <authorList>
            <person name="Shin N.R."/>
            <person name="Okamura Y."/>
            <person name="Kirsch R."/>
            <person name="Pauchet Y."/>
        </authorList>
    </citation>
    <scope>NUCLEOTIDE SEQUENCE</scope>
    <source>
        <strain evidence="2">AMC_N1</strain>
    </source>
</reference>
<feature type="domain" description="PiggyBac transposable element-derived protein" evidence="1">
    <location>
        <begin position="169"/>
        <end position="258"/>
    </location>
</feature>
<dbReference type="PANTHER" id="PTHR46599:SF3">
    <property type="entry name" value="PIGGYBAC TRANSPOSABLE ELEMENT-DERIVED PROTEIN 4"/>
    <property type="match status" value="1"/>
</dbReference>
<evidence type="ECO:0000313" key="3">
    <source>
        <dbReference type="Proteomes" id="UP001162162"/>
    </source>
</evidence>
<dbReference type="Pfam" id="PF13843">
    <property type="entry name" value="DDE_Tnp_1_7"/>
    <property type="match status" value="2"/>
</dbReference>
<dbReference type="PANTHER" id="PTHR46599">
    <property type="entry name" value="PIGGYBAC TRANSPOSABLE ELEMENT-DERIVED PROTEIN 4"/>
    <property type="match status" value="1"/>
</dbReference>
<evidence type="ECO:0000259" key="1">
    <source>
        <dbReference type="Pfam" id="PF13843"/>
    </source>
</evidence>
<feature type="domain" description="PiggyBac transposable element-derived protein" evidence="1">
    <location>
        <begin position="55"/>
        <end position="165"/>
    </location>
</feature>
<dbReference type="Proteomes" id="UP001162162">
    <property type="component" value="Unassembled WGS sequence"/>
</dbReference>
<dbReference type="AlphaFoldDB" id="A0AAV8YDN5"/>
<organism evidence="2 3">
    <name type="scientific">Aromia moschata</name>
    <dbReference type="NCBI Taxonomy" id="1265417"/>
    <lineage>
        <taxon>Eukaryota</taxon>
        <taxon>Metazoa</taxon>
        <taxon>Ecdysozoa</taxon>
        <taxon>Arthropoda</taxon>
        <taxon>Hexapoda</taxon>
        <taxon>Insecta</taxon>
        <taxon>Pterygota</taxon>
        <taxon>Neoptera</taxon>
        <taxon>Endopterygota</taxon>
        <taxon>Coleoptera</taxon>
        <taxon>Polyphaga</taxon>
        <taxon>Cucujiformia</taxon>
        <taxon>Chrysomeloidea</taxon>
        <taxon>Cerambycidae</taxon>
        <taxon>Cerambycinae</taxon>
        <taxon>Callichromatini</taxon>
        <taxon>Aromia</taxon>
    </lineage>
</organism>
<gene>
    <name evidence="2" type="ORF">NQ318_007523</name>
</gene>
<accession>A0AAV8YDN5</accession>
<name>A0AAV8YDN5_9CUCU</name>
<evidence type="ECO:0000313" key="2">
    <source>
        <dbReference type="EMBL" id="KAJ8949423.1"/>
    </source>
</evidence>
<protein>
    <recommendedName>
        <fullName evidence="1">PiggyBac transposable element-derived protein domain-containing protein</fullName>
    </recommendedName>
</protein>